<accession>A0A553HUQ5</accession>
<proteinExistence type="predicted"/>
<keyword evidence="1" id="KW-0812">Transmembrane</keyword>
<dbReference type="SUPFAM" id="SSF89372">
    <property type="entry name" value="Fucose-specific lectin"/>
    <property type="match status" value="1"/>
</dbReference>
<dbReference type="STRING" id="2512241.A0A553HUQ5"/>
<feature type="transmembrane region" description="Helical" evidence="1">
    <location>
        <begin position="84"/>
        <end position="107"/>
    </location>
</feature>
<dbReference type="Gene3D" id="2.120.10.70">
    <property type="entry name" value="Fucose-specific lectin"/>
    <property type="match status" value="1"/>
</dbReference>
<protein>
    <recommendedName>
        <fullName evidence="4">Fucose-specific lectin</fullName>
    </recommendedName>
</protein>
<dbReference type="AlphaFoldDB" id="A0A553HUQ5"/>
<gene>
    <name evidence="2" type="ORF">FHL15_007461</name>
</gene>
<evidence type="ECO:0000313" key="2">
    <source>
        <dbReference type="EMBL" id="TRX91679.1"/>
    </source>
</evidence>
<organism evidence="2 3">
    <name type="scientific">Xylaria flabelliformis</name>
    <dbReference type="NCBI Taxonomy" id="2512241"/>
    <lineage>
        <taxon>Eukaryota</taxon>
        <taxon>Fungi</taxon>
        <taxon>Dikarya</taxon>
        <taxon>Ascomycota</taxon>
        <taxon>Pezizomycotina</taxon>
        <taxon>Sordariomycetes</taxon>
        <taxon>Xylariomycetidae</taxon>
        <taxon>Xylariales</taxon>
        <taxon>Xylariaceae</taxon>
        <taxon>Xylaria</taxon>
    </lineage>
</organism>
<evidence type="ECO:0000313" key="3">
    <source>
        <dbReference type="Proteomes" id="UP000319160"/>
    </source>
</evidence>
<sequence length="462" mass="50785">MELDSGLEVVPNERRAIHQLSYHLHPEAVPNDYGTTLPEATPLEHRADGIQDVRRSDDGIQKSWRNLAFGGEQKERKYRFPIRMIYLISIAFILILGAIAGGVAGGIKSSANKSTPPMNSNVTHTPNVNILAESKLSATNWTDLNGFTHRFVFFQDTFNALVARRWDSQNHTWTTNNLTDILSSTRTPLNPLRPSTPLASVASYFQNITNSLNLYFVATNNIITGVAVFDLLRGPNNWVLDSTLGEGPALLTSPGSQLAAMWNRCSADDCVGWWALAYQGLPDADVNVVNSSDWKSPYVAQSRVAQNSSLAMIPEIDYEASSLTSISLMSESLTTSNLGSVRKTAYVNQAKGWVDAGPLLHDISLPGPSPTLQFAISTLDHFESPVFLCLLPNGTVTGEYWRSGFVSIHRVEFRGGPDTVNFSAIAASEEAMFYGVSNDEILQYSITATDPSIFQFVERVYP</sequence>
<dbReference type="Proteomes" id="UP000319160">
    <property type="component" value="Unassembled WGS sequence"/>
</dbReference>
<reference evidence="3" key="1">
    <citation type="submission" date="2019-06" db="EMBL/GenBank/DDBJ databases">
        <title>Draft genome sequence of the griseofulvin-producing fungus Xylaria cubensis strain G536.</title>
        <authorList>
            <person name="Mead M.E."/>
            <person name="Raja H.A."/>
            <person name="Steenwyk J.L."/>
            <person name="Knowles S.L."/>
            <person name="Oberlies N.H."/>
            <person name="Rokas A."/>
        </authorList>
    </citation>
    <scope>NUCLEOTIDE SEQUENCE [LARGE SCALE GENOMIC DNA]</scope>
    <source>
        <strain evidence="3">G536</strain>
    </source>
</reference>
<dbReference type="EMBL" id="VFLP01000043">
    <property type="protein sequence ID" value="TRX91679.1"/>
    <property type="molecule type" value="Genomic_DNA"/>
</dbReference>
<keyword evidence="3" id="KW-1185">Reference proteome</keyword>
<dbReference type="OrthoDB" id="5396810at2759"/>
<comment type="caution">
    <text evidence="2">The sequence shown here is derived from an EMBL/GenBank/DDBJ whole genome shotgun (WGS) entry which is preliminary data.</text>
</comment>
<keyword evidence="1" id="KW-1133">Transmembrane helix</keyword>
<evidence type="ECO:0000256" key="1">
    <source>
        <dbReference type="SAM" id="Phobius"/>
    </source>
</evidence>
<evidence type="ECO:0008006" key="4">
    <source>
        <dbReference type="Google" id="ProtNLM"/>
    </source>
</evidence>
<name>A0A553HUQ5_9PEZI</name>
<keyword evidence="1" id="KW-0472">Membrane</keyword>